<proteinExistence type="predicted"/>
<dbReference type="SUPFAM" id="SSF143011">
    <property type="entry name" value="RelE-like"/>
    <property type="match status" value="1"/>
</dbReference>
<dbReference type="GO" id="GO:0004521">
    <property type="term" value="F:RNA endonuclease activity"/>
    <property type="evidence" value="ECO:0007669"/>
    <property type="project" value="TreeGrafter"/>
</dbReference>
<dbReference type="GO" id="GO:0006415">
    <property type="term" value="P:translational termination"/>
    <property type="evidence" value="ECO:0007669"/>
    <property type="project" value="TreeGrafter"/>
</dbReference>
<accession>A0A9D5X7P2</accession>
<dbReference type="EMBL" id="JABZGU010000046">
    <property type="protein sequence ID" value="MBF4802763.1"/>
    <property type="molecule type" value="Genomic_DNA"/>
</dbReference>
<dbReference type="Proteomes" id="UP000787322">
    <property type="component" value="Unassembled WGS sequence"/>
</dbReference>
<protein>
    <submittedName>
        <fullName evidence="3">Type II toxin-antitoxin system YafQ family toxin</fullName>
    </submittedName>
</protein>
<dbReference type="AlphaFoldDB" id="A0A9D5X7P2"/>
<dbReference type="PANTHER" id="PTHR40588">
    <property type="entry name" value="MRNA INTERFERASE TOXIN YAFQ"/>
    <property type="match status" value="1"/>
</dbReference>
<dbReference type="NCBIfam" id="TIGR02385">
    <property type="entry name" value="RelE_StbE"/>
    <property type="match status" value="1"/>
</dbReference>
<dbReference type="Gene3D" id="3.30.2310.20">
    <property type="entry name" value="RelE-like"/>
    <property type="match status" value="1"/>
</dbReference>
<evidence type="ECO:0000256" key="1">
    <source>
        <dbReference type="ARBA" id="ARBA00022649"/>
    </source>
</evidence>
<sequence>MGRYLVFCCCTCNENSSYKRAKKQGKNLEKLEKILEKLVCREELPKSVCNHSLGGVYRGHRECHIEPDWLLIYRIKEDELVLVATRLGSHSELLGL</sequence>
<gene>
    <name evidence="3" type="ORF">HXK24_02920</name>
</gene>
<dbReference type="PANTHER" id="PTHR40588:SF1">
    <property type="entry name" value="MRNA INTERFERASE TOXIN YAFQ"/>
    <property type="match status" value="1"/>
</dbReference>
<name>A0A9D5X7P2_9ACTN</name>
<evidence type="ECO:0000313" key="4">
    <source>
        <dbReference type="Proteomes" id="UP000787322"/>
    </source>
</evidence>
<dbReference type="GO" id="GO:0006402">
    <property type="term" value="P:mRNA catabolic process"/>
    <property type="evidence" value="ECO:0007669"/>
    <property type="project" value="TreeGrafter"/>
</dbReference>
<evidence type="ECO:0000256" key="2">
    <source>
        <dbReference type="PIRSR" id="PIRSR006156-1"/>
    </source>
</evidence>
<keyword evidence="1" id="KW-1277">Toxin-antitoxin system</keyword>
<feature type="active site" description="Proton donor" evidence="2">
    <location>
        <position position="90"/>
    </location>
</feature>
<evidence type="ECO:0000313" key="3">
    <source>
        <dbReference type="EMBL" id="MBF4802763.1"/>
    </source>
</evidence>
<dbReference type="InterPro" id="IPR007712">
    <property type="entry name" value="RelE/ParE_toxin"/>
</dbReference>
<dbReference type="PIRSF" id="PIRSF006156">
    <property type="entry name" value="YafQ"/>
    <property type="match status" value="1"/>
</dbReference>
<dbReference type="InterPro" id="IPR035093">
    <property type="entry name" value="RelE/ParE_toxin_dom_sf"/>
</dbReference>
<reference evidence="3" key="1">
    <citation type="submission" date="2020-04" db="EMBL/GenBank/DDBJ databases">
        <title>Deep metagenomics examines the oral microbiome during advanced dental caries in children, revealing novel taxa and co-occurrences with host molecules.</title>
        <authorList>
            <person name="Baker J.L."/>
            <person name="Morton J.T."/>
            <person name="Dinis M."/>
            <person name="Alvarez R."/>
            <person name="Tran N.C."/>
            <person name="Knight R."/>
            <person name="Edlund A."/>
        </authorList>
    </citation>
    <scope>NUCLEOTIDE SEQUENCE</scope>
    <source>
        <strain evidence="3">JCVI_3_bin.11</strain>
    </source>
</reference>
<dbReference type="Pfam" id="PF15738">
    <property type="entry name" value="YafQ_toxin"/>
    <property type="match status" value="1"/>
</dbReference>
<comment type="caution">
    <text evidence="3">The sequence shown here is derived from an EMBL/GenBank/DDBJ whole genome shotgun (WGS) entry which is preliminary data.</text>
</comment>
<dbReference type="InterPro" id="IPR004386">
    <property type="entry name" value="Toxin_YafQ-like"/>
</dbReference>
<organism evidence="3 4">
    <name type="scientific">Lancefieldella parvula</name>
    <dbReference type="NCBI Taxonomy" id="1382"/>
    <lineage>
        <taxon>Bacteria</taxon>
        <taxon>Bacillati</taxon>
        <taxon>Actinomycetota</taxon>
        <taxon>Coriobacteriia</taxon>
        <taxon>Coriobacteriales</taxon>
        <taxon>Atopobiaceae</taxon>
        <taxon>Lancefieldella</taxon>
    </lineage>
</organism>